<keyword evidence="3" id="KW-0862">Zinc</keyword>
<dbReference type="Gene3D" id="3.90.580.10">
    <property type="entry name" value="Zinc finger, CHC2-type domain"/>
    <property type="match status" value="1"/>
</dbReference>
<evidence type="ECO:0000259" key="4">
    <source>
        <dbReference type="SMART" id="SM00400"/>
    </source>
</evidence>
<evidence type="ECO:0000256" key="2">
    <source>
        <dbReference type="ARBA" id="ARBA00022771"/>
    </source>
</evidence>
<dbReference type="Pfam" id="PF01807">
    <property type="entry name" value="Zn_ribbon_DnaG"/>
    <property type="match status" value="1"/>
</dbReference>
<reference evidence="6" key="1">
    <citation type="submission" date="2018-02" db="EMBL/GenBank/DDBJ databases">
        <title>Genome sequencing of Solimonas sp. HR-BB.</title>
        <authorList>
            <person name="Lee Y."/>
            <person name="Jeon C.O."/>
        </authorList>
    </citation>
    <scope>NUCLEOTIDE SEQUENCE [LARGE SCALE GENOMIC DNA]</scope>
    <source>
        <strain evidence="6">HR-U</strain>
    </source>
</reference>
<dbReference type="PANTHER" id="PTHR30313:SF2">
    <property type="entry name" value="DNA PRIMASE"/>
    <property type="match status" value="1"/>
</dbReference>
<dbReference type="GO" id="GO:0008270">
    <property type="term" value="F:zinc ion binding"/>
    <property type="evidence" value="ECO:0007669"/>
    <property type="project" value="UniProtKB-KW"/>
</dbReference>
<gene>
    <name evidence="5" type="ORF">C5O19_07150</name>
</gene>
<evidence type="ECO:0000256" key="1">
    <source>
        <dbReference type="ARBA" id="ARBA00022723"/>
    </source>
</evidence>
<evidence type="ECO:0000313" key="6">
    <source>
        <dbReference type="Proteomes" id="UP000239590"/>
    </source>
</evidence>
<feature type="domain" description="Zinc finger CHC2-type" evidence="4">
    <location>
        <begin position="42"/>
        <end position="89"/>
    </location>
</feature>
<comment type="caution">
    <text evidence="5">The sequence shown here is derived from an EMBL/GenBank/DDBJ whole genome shotgun (WGS) entry which is preliminary data.</text>
</comment>
<keyword evidence="6" id="KW-1185">Reference proteome</keyword>
<dbReference type="PANTHER" id="PTHR30313">
    <property type="entry name" value="DNA PRIMASE"/>
    <property type="match status" value="1"/>
</dbReference>
<dbReference type="SUPFAM" id="SSF57783">
    <property type="entry name" value="Zinc beta-ribbon"/>
    <property type="match status" value="1"/>
</dbReference>
<dbReference type="Gene3D" id="3.40.1360.10">
    <property type="match status" value="1"/>
</dbReference>
<accession>A0A2S7INW8</accession>
<protein>
    <submittedName>
        <fullName evidence="5">Mobilization protein</fullName>
    </submittedName>
</protein>
<name>A0A2S7INW8_9BACT</name>
<dbReference type="Proteomes" id="UP000239590">
    <property type="component" value="Unassembled WGS sequence"/>
</dbReference>
<organism evidence="5 6">
    <name type="scientific">Siphonobacter curvatus</name>
    <dbReference type="NCBI Taxonomy" id="2094562"/>
    <lineage>
        <taxon>Bacteria</taxon>
        <taxon>Pseudomonadati</taxon>
        <taxon>Bacteroidota</taxon>
        <taxon>Cytophagia</taxon>
        <taxon>Cytophagales</taxon>
        <taxon>Cytophagaceae</taxon>
        <taxon>Siphonobacter</taxon>
    </lineage>
</organism>
<dbReference type="EMBL" id="PTRA01000001">
    <property type="protein sequence ID" value="PQA59421.1"/>
    <property type="molecule type" value="Genomic_DNA"/>
</dbReference>
<dbReference type="GO" id="GO:0005737">
    <property type="term" value="C:cytoplasm"/>
    <property type="evidence" value="ECO:0007669"/>
    <property type="project" value="TreeGrafter"/>
</dbReference>
<dbReference type="InterPro" id="IPR050219">
    <property type="entry name" value="DnaG_primase"/>
</dbReference>
<evidence type="ECO:0000313" key="5">
    <source>
        <dbReference type="EMBL" id="PQA59421.1"/>
    </source>
</evidence>
<keyword evidence="1" id="KW-0479">Metal-binding</keyword>
<dbReference type="GO" id="GO:0006269">
    <property type="term" value="P:DNA replication, synthesis of primer"/>
    <property type="evidence" value="ECO:0007669"/>
    <property type="project" value="TreeGrafter"/>
</dbReference>
<dbReference type="RefSeq" id="WP_104710902.1">
    <property type="nucleotide sequence ID" value="NZ_PTRA01000001.1"/>
</dbReference>
<dbReference type="GO" id="GO:0003899">
    <property type="term" value="F:DNA-directed RNA polymerase activity"/>
    <property type="evidence" value="ECO:0007669"/>
    <property type="project" value="InterPro"/>
</dbReference>
<dbReference type="InterPro" id="IPR002694">
    <property type="entry name" value="Znf_CHC2"/>
</dbReference>
<keyword evidence="2" id="KW-0863">Zinc-finger</keyword>
<proteinExistence type="predicted"/>
<dbReference type="Pfam" id="PF13155">
    <property type="entry name" value="Toprim_2"/>
    <property type="match status" value="1"/>
</dbReference>
<sequence length="292" mass="32626">MTASHLLENARSYPIYNYLQTMGYLPVKKSAGQLLYSSPLRAESSPSFFVHPGKNVFNDFGCDEHKGDVIRLCQMLENLTFSQAVERLNQLQPMHAGISFSFSGQSYANDYESKFEIIAVKQLSHASLVQYVESRGIPLAIAGQFLQEVHYVSAGRKYFAAGFKNDLGGYALRNGAGFKGQTRPAGITTLPGKRNEQIYLFEGFFDFLSALTFFSTLEPKFTTCILNSTAQLSKAIDLMKQSGIQQVHAFLDRDAAGFKAVDQLARSGFHVTDRSDLYRGSKDFNEYLISHR</sequence>
<dbReference type="InterPro" id="IPR036977">
    <property type="entry name" value="DNA_primase_Znf_CHC2"/>
</dbReference>
<evidence type="ECO:0000256" key="3">
    <source>
        <dbReference type="ARBA" id="ARBA00022833"/>
    </source>
</evidence>
<dbReference type="GO" id="GO:0003677">
    <property type="term" value="F:DNA binding"/>
    <property type="evidence" value="ECO:0007669"/>
    <property type="project" value="InterPro"/>
</dbReference>
<dbReference type="SMART" id="SM00400">
    <property type="entry name" value="ZnF_CHCC"/>
    <property type="match status" value="1"/>
</dbReference>
<dbReference type="AlphaFoldDB" id="A0A2S7INW8"/>